<dbReference type="InterPro" id="IPR001054">
    <property type="entry name" value="A/G_cyclase"/>
</dbReference>
<dbReference type="GO" id="GO:0035556">
    <property type="term" value="P:intracellular signal transduction"/>
    <property type="evidence" value="ECO:0007669"/>
    <property type="project" value="InterPro"/>
</dbReference>
<dbReference type="AlphaFoldDB" id="A0AAU9DNP5"/>
<keyword evidence="1" id="KW-0472">Membrane</keyword>
<evidence type="ECO:0000256" key="1">
    <source>
        <dbReference type="SAM" id="Phobius"/>
    </source>
</evidence>
<dbReference type="Proteomes" id="UP001348817">
    <property type="component" value="Plasmid pFA6"/>
</dbReference>
<protein>
    <recommendedName>
        <fullName evidence="2">Guanylate cyclase domain-containing protein</fullName>
    </recommendedName>
</protein>
<evidence type="ECO:0000313" key="4">
    <source>
        <dbReference type="Proteomes" id="UP001348817"/>
    </source>
</evidence>
<dbReference type="GO" id="GO:0009190">
    <property type="term" value="P:cyclic nucleotide biosynthetic process"/>
    <property type="evidence" value="ECO:0007669"/>
    <property type="project" value="InterPro"/>
</dbReference>
<feature type="transmembrane region" description="Helical" evidence="1">
    <location>
        <begin position="104"/>
        <end position="125"/>
    </location>
</feature>
<organism evidence="3 4">
    <name type="scientific">Fulvitalea axinellae</name>
    <dbReference type="NCBI Taxonomy" id="1182444"/>
    <lineage>
        <taxon>Bacteria</taxon>
        <taxon>Pseudomonadati</taxon>
        <taxon>Bacteroidota</taxon>
        <taxon>Cytophagia</taxon>
        <taxon>Cytophagales</taxon>
        <taxon>Persicobacteraceae</taxon>
        <taxon>Fulvitalea</taxon>
    </lineage>
</organism>
<dbReference type="Gene3D" id="3.30.70.1230">
    <property type="entry name" value="Nucleotide cyclase"/>
    <property type="match status" value="1"/>
</dbReference>
<dbReference type="PROSITE" id="PS50125">
    <property type="entry name" value="GUANYLATE_CYCLASE_2"/>
    <property type="match status" value="1"/>
</dbReference>
<reference evidence="3 4" key="1">
    <citation type="submission" date="2021-12" db="EMBL/GenBank/DDBJ databases">
        <title>Genome sequencing of bacteria with rrn-lacking chromosome and rrn-plasmid.</title>
        <authorList>
            <person name="Anda M."/>
            <person name="Iwasaki W."/>
        </authorList>
    </citation>
    <scope>NUCLEOTIDE SEQUENCE [LARGE SCALE GENOMIC DNA]</scope>
    <source>
        <strain evidence="3 4">DSM 100852</strain>
        <plasmid evidence="3 4">pFA6</plasmid>
    </source>
</reference>
<feature type="domain" description="Guanylate cyclase" evidence="2">
    <location>
        <begin position="206"/>
        <end position="335"/>
    </location>
</feature>
<proteinExistence type="predicted"/>
<geneLocation type="plasmid" evidence="3 4">
    <name>pFA6</name>
</geneLocation>
<dbReference type="SUPFAM" id="SSF55073">
    <property type="entry name" value="Nucleotide cyclase"/>
    <property type="match status" value="1"/>
</dbReference>
<dbReference type="KEGG" id="fax:FUAX_52520"/>
<keyword evidence="4" id="KW-1185">Reference proteome</keyword>
<dbReference type="CDD" id="cd07302">
    <property type="entry name" value="CHD"/>
    <property type="match status" value="1"/>
</dbReference>
<accession>A0AAU9DNP5</accession>
<dbReference type="GO" id="GO:0004016">
    <property type="term" value="F:adenylate cyclase activity"/>
    <property type="evidence" value="ECO:0007669"/>
    <property type="project" value="UniProtKB-ARBA"/>
</dbReference>
<keyword evidence="1" id="KW-0812">Transmembrane</keyword>
<keyword evidence="1" id="KW-1133">Transmembrane helix</keyword>
<sequence length="381" mass="43659">MGEDKCERNPIHEKRGEVPYIYRKRFFSLLKSIAAGIFVNFLFVSVKITSLYEVGLFETYNLDSWWLTRYLFVSGASIGFILGIFIWASHFLVRKNRRLNNLSYSAKILINLAGVLVLLILIRLLEFHFFFSFMQEFEGQAFSSDELVMMFRSHNSLWAYSVYIIYILVLSTLIGMTYQLKDLLGPEMFRQITMGEYSTPKEEKRIFMFLDLKGSTAHAERLGHVRYSNLIRDCFNQMTDCIVAHKAEVYQYVGDEIVLTWPFANGIQNSNCIEIFSSIKKVFATNKEYYQNRYGCVPEFKGGVSGGLVTGVEVGLVKRELAFHGDVLNIGSRLEALCKELDKELLVSTDLVCFLGKDGFCSMGTFELKGKSVRQEVFALA</sequence>
<feature type="transmembrane region" description="Helical" evidence="1">
    <location>
        <begin position="157"/>
        <end position="180"/>
    </location>
</feature>
<dbReference type="InterPro" id="IPR029787">
    <property type="entry name" value="Nucleotide_cyclase"/>
</dbReference>
<evidence type="ECO:0000313" key="3">
    <source>
        <dbReference type="EMBL" id="BDD12820.1"/>
    </source>
</evidence>
<evidence type="ECO:0000259" key="2">
    <source>
        <dbReference type="PROSITE" id="PS50125"/>
    </source>
</evidence>
<dbReference type="EMBL" id="AP025320">
    <property type="protein sequence ID" value="BDD12820.1"/>
    <property type="molecule type" value="Genomic_DNA"/>
</dbReference>
<keyword evidence="3" id="KW-0614">Plasmid</keyword>
<feature type="transmembrane region" description="Helical" evidence="1">
    <location>
        <begin position="29"/>
        <end position="50"/>
    </location>
</feature>
<feature type="transmembrane region" description="Helical" evidence="1">
    <location>
        <begin position="70"/>
        <end position="92"/>
    </location>
</feature>
<gene>
    <name evidence="3" type="ORF">FUAX_52520</name>
</gene>
<name>A0AAU9DNP5_9BACT</name>